<evidence type="ECO:0000259" key="2">
    <source>
        <dbReference type="Pfam" id="PF01814"/>
    </source>
</evidence>
<evidence type="ECO:0000313" key="4">
    <source>
        <dbReference type="Proteomes" id="UP000037660"/>
    </source>
</evidence>
<reference evidence="4" key="1">
    <citation type="submission" date="2015-07" db="EMBL/GenBank/DDBJ databases">
        <title>Discovery of a poly(ethylene terephthalate assimilation.</title>
        <authorList>
            <person name="Yoshida S."/>
            <person name="Hiraga K."/>
            <person name="Takehana T."/>
            <person name="Taniguchi I."/>
            <person name="Yamaji H."/>
            <person name="Maeda Y."/>
            <person name="Toyohara K."/>
            <person name="Miyamoto K."/>
            <person name="Kimura Y."/>
            <person name="Oda K."/>
        </authorList>
    </citation>
    <scope>NUCLEOTIDE SEQUENCE [LARGE SCALE GENOMIC DNA]</scope>
    <source>
        <strain evidence="4">NBRC 110686 / TISTR 2288 / 201-F6</strain>
    </source>
</reference>
<feature type="domain" description="Hemerythrin-like" evidence="2">
    <location>
        <begin position="28"/>
        <end position="171"/>
    </location>
</feature>
<keyword evidence="4" id="KW-1185">Reference proteome</keyword>
<name>A0A0K8P1U5_PISS1</name>
<reference evidence="3 4" key="2">
    <citation type="journal article" date="2016" name="Science">
        <title>A bacterium that degrades and assimilates poly(ethylene terephthalate).</title>
        <authorList>
            <person name="Yoshida S."/>
            <person name="Hiraga K."/>
            <person name="Takehana T."/>
            <person name="Taniguchi I."/>
            <person name="Yamaji H."/>
            <person name="Maeda Y."/>
            <person name="Toyohara K."/>
            <person name="Miyamoto K."/>
            <person name="Kimura Y."/>
            <person name="Oda K."/>
        </authorList>
    </citation>
    <scope>NUCLEOTIDE SEQUENCE [LARGE SCALE GENOMIC DNA]</scope>
    <source>
        <strain evidence="4">NBRC 110686 / TISTR 2288 / 201-F6</strain>
    </source>
</reference>
<feature type="region of interest" description="Disordered" evidence="1">
    <location>
        <begin position="1"/>
        <end position="21"/>
    </location>
</feature>
<dbReference type="CDD" id="cd12108">
    <property type="entry name" value="Hr-like"/>
    <property type="match status" value="1"/>
</dbReference>
<dbReference type="Pfam" id="PF01814">
    <property type="entry name" value="Hemerythrin"/>
    <property type="match status" value="1"/>
</dbReference>
<gene>
    <name evidence="3" type="ORF">ISF6_2354</name>
</gene>
<dbReference type="AlphaFoldDB" id="A0A0K8P1U5"/>
<dbReference type="EMBL" id="BBYR01000036">
    <property type="protein sequence ID" value="GAP36514.1"/>
    <property type="molecule type" value="Genomic_DNA"/>
</dbReference>
<evidence type="ECO:0000313" key="3">
    <source>
        <dbReference type="EMBL" id="GAP36514.1"/>
    </source>
</evidence>
<sequence length="196" mass="20613">MADPEGPGAGRGRALPGFESPAAGTEAPLEMLAACHGRIERHLDLIERLAGHLARAGADASARDAAAQLLRYFGTAVPLHHADEEQDLFPALHEAVAGSDAVCLRALTEGLATQHRRLDAAWEALRPVLRRLADGAPFDAAADWPADAAAAFLAANHEHLAREDGELLPMAARLLDAAALAAIGRAMRERRGIPAV</sequence>
<protein>
    <submittedName>
        <fullName evidence="3">Chromosome segregation ATPases</fullName>
    </submittedName>
</protein>
<comment type="caution">
    <text evidence="3">The sequence shown here is derived from an EMBL/GenBank/DDBJ whole genome shotgun (WGS) entry which is preliminary data.</text>
</comment>
<evidence type="ECO:0000256" key="1">
    <source>
        <dbReference type="SAM" id="MobiDB-lite"/>
    </source>
</evidence>
<dbReference type="InterPro" id="IPR012312">
    <property type="entry name" value="Hemerythrin-like"/>
</dbReference>
<organism evidence="3 4">
    <name type="scientific">Piscinibacter sakaiensis</name>
    <name type="common">Ideonella sakaiensis</name>
    <dbReference type="NCBI Taxonomy" id="1547922"/>
    <lineage>
        <taxon>Bacteria</taxon>
        <taxon>Pseudomonadati</taxon>
        <taxon>Pseudomonadota</taxon>
        <taxon>Betaproteobacteria</taxon>
        <taxon>Burkholderiales</taxon>
        <taxon>Sphaerotilaceae</taxon>
        <taxon>Piscinibacter</taxon>
    </lineage>
</organism>
<accession>A0A0K8P1U5</accession>
<dbReference type="Proteomes" id="UP000037660">
    <property type="component" value="Unassembled WGS sequence"/>
</dbReference>
<dbReference type="STRING" id="1547922.ISF6_2354"/>
<proteinExistence type="predicted"/>
<dbReference type="Gene3D" id="1.20.120.520">
    <property type="entry name" value="nmb1532 protein domain like"/>
    <property type="match status" value="1"/>
</dbReference>